<name>A0A6C0F2M5_9ZZZZ</name>
<sequence>MNPPIVFTRYLYIKEEVAIALLISVLEKRSQDECLFWTYELYYSGFQEEIFQIILKIYYDFFATLNPSMESYILVKYGEWKKAACEGEDRDKIPGLIVVNMLTRPFNMDVFALRQIVQNFDIDENFVEGNDILTSLGKNVQMIEWLEKKDYENISKFVLEDCPDAKLDLLITIATGHFNNGAEAEKPFDKFANSYKKAKKVYKNTRHLLLAKILTCFSICQNLKMGKNVYAALSCLEINIFKTKEMADLNLDQGRCYKTLPIVCRYNIDCSKRLGLFSLGRKNLNLKEDYWYHWEYYASFSPIWQERLARFKGVPNGDAKRIDFENDDWHEEFYDRYALEPDEQKKETQDKNIQEILQEITWKVFYDKYASSHLLGDIDDYLNEMETVKY</sequence>
<dbReference type="EMBL" id="MN739027">
    <property type="protein sequence ID" value="QHT35846.1"/>
    <property type="molecule type" value="Genomic_DNA"/>
</dbReference>
<organism evidence="1">
    <name type="scientific">viral metagenome</name>
    <dbReference type="NCBI Taxonomy" id="1070528"/>
    <lineage>
        <taxon>unclassified sequences</taxon>
        <taxon>metagenomes</taxon>
        <taxon>organismal metagenomes</taxon>
    </lineage>
</organism>
<reference evidence="1" key="1">
    <citation type="journal article" date="2020" name="Nature">
        <title>Giant virus diversity and host interactions through global metagenomics.</title>
        <authorList>
            <person name="Schulz F."/>
            <person name="Roux S."/>
            <person name="Paez-Espino D."/>
            <person name="Jungbluth S."/>
            <person name="Walsh D.A."/>
            <person name="Denef V.J."/>
            <person name="McMahon K.D."/>
            <person name="Konstantinidis K.T."/>
            <person name="Eloe-Fadrosh E.A."/>
            <person name="Kyrpides N.C."/>
            <person name="Woyke T."/>
        </authorList>
    </citation>
    <scope>NUCLEOTIDE SEQUENCE</scope>
    <source>
        <strain evidence="1">GVMAG-M-3300009182-46</strain>
    </source>
</reference>
<dbReference type="AlphaFoldDB" id="A0A6C0F2M5"/>
<accession>A0A6C0F2M5</accession>
<proteinExistence type="predicted"/>
<protein>
    <submittedName>
        <fullName evidence="1">Uncharacterized protein</fullName>
    </submittedName>
</protein>
<evidence type="ECO:0000313" key="1">
    <source>
        <dbReference type="EMBL" id="QHT35846.1"/>
    </source>
</evidence>